<proteinExistence type="predicted"/>
<dbReference type="Proteomes" id="UP000247811">
    <property type="component" value="Unassembled WGS sequence"/>
</dbReference>
<organism evidence="1 2">
    <name type="scientific">Sphaerotilus hippei</name>
    <dbReference type="NCBI Taxonomy" id="744406"/>
    <lineage>
        <taxon>Bacteria</taxon>
        <taxon>Pseudomonadati</taxon>
        <taxon>Pseudomonadota</taxon>
        <taxon>Betaproteobacteria</taxon>
        <taxon>Burkholderiales</taxon>
        <taxon>Sphaerotilaceae</taxon>
        <taxon>Sphaerotilus</taxon>
    </lineage>
</organism>
<protein>
    <submittedName>
        <fullName evidence="1">Uncharacterized protein</fullName>
    </submittedName>
</protein>
<accession>A0A318H6S1</accession>
<name>A0A318H6S1_9BURK</name>
<dbReference type="EMBL" id="QJJS01000010">
    <property type="protein sequence ID" value="PXW95196.1"/>
    <property type="molecule type" value="Genomic_DNA"/>
</dbReference>
<dbReference type="RefSeq" id="WP_110401063.1">
    <property type="nucleotide sequence ID" value="NZ_QJJS01000010.1"/>
</dbReference>
<evidence type="ECO:0000313" key="1">
    <source>
        <dbReference type="EMBL" id="PXW95196.1"/>
    </source>
</evidence>
<gene>
    <name evidence="1" type="ORF">C7444_11041</name>
</gene>
<sequence>MLRRWFILLLLVLQLQPVLAFMPEQVVTLAQALAHERIHQEGQGHRHDDALTLGAPSDDDGATLAHVHHDAAHHAVLLPAAATWCSVAAVEGALAVFGPCRIPSPCLDGPLRPPRTCV</sequence>
<evidence type="ECO:0000313" key="2">
    <source>
        <dbReference type="Proteomes" id="UP000247811"/>
    </source>
</evidence>
<comment type="caution">
    <text evidence="1">The sequence shown here is derived from an EMBL/GenBank/DDBJ whole genome shotgun (WGS) entry which is preliminary data.</text>
</comment>
<dbReference type="AlphaFoldDB" id="A0A318H6S1"/>
<keyword evidence="2" id="KW-1185">Reference proteome</keyword>
<reference evidence="1 2" key="1">
    <citation type="submission" date="2018-05" db="EMBL/GenBank/DDBJ databases">
        <title>Genomic Encyclopedia of Type Strains, Phase IV (KMG-IV): sequencing the most valuable type-strain genomes for metagenomic binning, comparative biology and taxonomic classification.</title>
        <authorList>
            <person name="Goeker M."/>
        </authorList>
    </citation>
    <scope>NUCLEOTIDE SEQUENCE [LARGE SCALE GENOMIC DNA]</scope>
    <source>
        <strain evidence="1 2">DSM 566</strain>
    </source>
</reference>